<name>A0A8X6FYD3_TRICU</name>
<dbReference type="EMBL" id="BMAO01033831">
    <property type="protein sequence ID" value="GFQ92107.1"/>
    <property type="molecule type" value="Genomic_DNA"/>
</dbReference>
<keyword evidence="2" id="KW-1185">Reference proteome</keyword>
<evidence type="ECO:0000313" key="1">
    <source>
        <dbReference type="EMBL" id="GFQ92107.1"/>
    </source>
</evidence>
<dbReference type="Proteomes" id="UP000887116">
    <property type="component" value="Unassembled WGS sequence"/>
</dbReference>
<accession>A0A8X6FYD3</accession>
<reference evidence="1" key="1">
    <citation type="submission" date="2020-07" db="EMBL/GenBank/DDBJ databases">
        <title>Multicomponent nature underlies the extraordinary mechanical properties of spider dragline silk.</title>
        <authorList>
            <person name="Kono N."/>
            <person name="Nakamura H."/>
            <person name="Mori M."/>
            <person name="Yoshida Y."/>
            <person name="Ohtoshi R."/>
            <person name="Malay A.D."/>
            <person name="Moran D.A.P."/>
            <person name="Tomita M."/>
            <person name="Numata K."/>
            <person name="Arakawa K."/>
        </authorList>
    </citation>
    <scope>NUCLEOTIDE SEQUENCE</scope>
</reference>
<evidence type="ECO:0000313" key="2">
    <source>
        <dbReference type="Proteomes" id="UP000887116"/>
    </source>
</evidence>
<dbReference type="OrthoDB" id="3863715at2759"/>
<proteinExistence type="predicted"/>
<sequence>MLDVDICVVDDDVIFYDLIIGLNVLMKGETRIDKNGVTIKNKPKCYEEVATLSVLPINLSPDGFEINTATELPQQNLPLFECITEEPGEHIVSVNEELPLEICLNDLEEDNPCIPLKNACPILVVPESIPKEIKRSTPEKKPSRIKGNKDYHFLSRLRKKKEENSIANYDHRVLINH</sequence>
<organism evidence="1 2">
    <name type="scientific">Trichonephila clavata</name>
    <name type="common">Joro spider</name>
    <name type="synonym">Nephila clavata</name>
    <dbReference type="NCBI Taxonomy" id="2740835"/>
    <lineage>
        <taxon>Eukaryota</taxon>
        <taxon>Metazoa</taxon>
        <taxon>Ecdysozoa</taxon>
        <taxon>Arthropoda</taxon>
        <taxon>Chelicerata</taxon>
        <taxon>Arachnida</taxon>
        <taxon>Araneae</taxon>
        <taxon>Araneomorphae</taxon>
        <taxon>Entelegynae</taxon>
        <taxon>Araneoidea</taxon>
        <taxon>Nephilidae</taxon>
        <taxon>Trichonephila</taxon>
    </lineage>
</organism>
<protein>
    <submittedName>
        <fullName evidence="1">Uncharacterized protein</fullName>
    </submittedName>
</protein>
<dbReference type="AlphaFoldDB" id="A0A8X6FYD3"/>
<dbReference type="Gene3D" id="3.30.70.870">
    <property type="entry name" value="Elongation Factor G (Translational Gtpase), domain 3"/>
    <property type="match status" value="1"/>
</dbReference>
<comment type="caution">
    <text evidence="1">The sequence shown here is derived from an EMBL/GenBank/DDBJ whole genome shotgun (WGS) entry which is preliminary data.</text>
</comment>
<gene>
    <name evidence="1" type="ORF">TNCT_442561</name>
</gene>